<keyword evidence="3 8" id="KW-0732">Signal</keyword>
<dbReference type="GO" id="GO:0006508">
    <property type="term" value="P:proteolysis"/>
    <property type="evidence" value="ECO:0007669"/>
    <property type="project" value="UniProtKB-KW"/>
</dbReference>
<dbReference type="PRINTS" id="PR00792">
    <property type="entry name" value="PEPSIN"/>
</dbReference>
<feature type="active site" evidence="6">
    <location>
        <position position="58"/>
    </location>
</feature>
<evidence type="ECO:0000256" key="6">
    <source>
        <dbReference type="PIRSR" id="PIRSR601461-1"/>
    </source>
</evidence>
<feature type="signal peptide" evidence="8">
    <location>
        <begin position="1"/>
        <end position="17"/>
    </location>
</feature>
<evidence type="ECO:0000256" key="2">
    <source>
        <dbReference type="ARBA" id="ARBA00022670"/>
    </source>
</evidence>
<dbReference type="InterPro" id="IPR001969">
    <property type="entry name" value="Aspartic_peptidase_AS"/>
</dbReference>
<feature type="active site" evidence="6">
    <location>
        <position position="278"/>
    </location>
</feature>
<dbReference type="PROSITE" id="PS51767">
    <property type="entry name" value="PEPTIDASE_A1"/>
    <property type="match status" value="1"/>
</dbReference>
<dbReference type="CDD" id="cd05474">
    <property type="entry name" value="SAP_like"/>
    <property type="match status" value="1"/>
</dbReference>
<evidence type="ECO:0000256" key="1">
    <source>
        <dbReference type="ARBA" id="ARBA00007447"/>
    </source>
</evidence>
<protein>
    <submittedName>
        <fullName evidence="10">BN860_02696g1_1</fullName>
    </submittedName>
</protein>
<evidence type="ECO:0000256" key="7">
    <source>
        <dbReference type="RuleBase" id="RU000454"/>
    </source>
</evidence>
<dbReference type="SUPFAM" id="SSF50630">
    <property type="entry name" value="Acid proteases"/>
    <property type="match status" value="1"/>
</dbReference>
<dbReference type="InterPro" id="IPR033121">
    <property type="entry name" value="PEPTIDASE_A1"/>
</dbReference>
<dbReference type="InterPro" id="IPR001461">
    <property type="entry name" value="Aspartic_peptidase_A1"/>
</dbReference>
<feature type="domain" description="Peptidase A1" evidence="9">
    <location>
        <begin position="40"/>
        <end position="386"/>
    </location>
</feature>
<dbReference type="AlphaFoldDB" id="A0A8J2X5Z3"/>
<accession>A0A8J2X5Z3</accession>
<proteinExistence type="inferred from homology"/>
<dbReference type="EMBL" id="HG316455">
    <property type="protein sequence ID" value="CDF88116.1"/>
    <property type="molecule type" value="Genomic_DNA"/>
</dbReference>
<keyword evidence="11" id="KW-1185">Reference proteome</keyword>
<dbReference type="OrthoDB" id="771136at2759"/>
<evidence type="ECO:0000256" key="4">
    <source>
        <dbReference type="ARBA" id="ARBA00022750"/>
    </source>
</evidence>
<dbReference type="GO" id="GO:0004190">
    <property type="term" value="F:aspartic-type endopeptidase activity"/>
    <property type="evidence" value="ECO:0007669"/>
    <property type="project" value="UniProtKB-KW"/>
</dbReference>
<dbReference type="InterPro" id="IPR021109">
    <property type="entry name" value="Peptidase_aspartic_dom_sf"/>
</dbReference>
<gene>
    <name evidence="10" type="ORF">BN860_02696g</name>
</gene>
<dbReference type="PROSITE" id="PS00141">
    <property type="entry name" value="ASP_PROTEASE"/>
    <property type="match status" value="1"/>
</dbReference>
<sequence length="534" mass="57138">MIIALMLYAASAALVRGAPFSKRNGNSLMMPLTHVDDSFYTTNLEFGNPLQSVDLVVDSGSADTWVMSSSNPFCSSNSNTRSNQTYDGSRITSTIDCQGLSTFNVNASSSFRNLDIGRFYINYTDGSLADGYWATDKVLADSVDVSGMQFGVAEYASAEISGILGIGFPRRESVRGYTGAPNKFYDNFPQVLKDKGIISTVAYSMYLNDPNGNSGSLLFGAVDPSKYSGKLYTFPMVNTYPNIVKVSATLAMTLQGIGARNKNQQQTFTNTKSAVLLDSGTSLMAAPQEIVAKMAHFISENATYSESDGVYTMECPADDDDTEFVFEFGDLFISVPLSTLILTPSSGSLCGLGVLPTEDESWTLGDVFMSYAYLVFDLDNYQISMAVAKFSKDGNQEASVQIQSDGTIPGAIKASAEPWTTNEPLTVSGSIFGNKKANSTSVSSSSFTSSTRVRSDTARETGVMKATSFKKSQISPALSHTANSASILSTKSTDRPISSVTSVAKSSSDTGKSVYTSIFTKYIYAATTVACNIS</sequence>
<dbReference type="PANTHER" id="PTHR47966">
    <property type="entry name" value="BETA-SITE APP-CLEAVING ENZYME, ISOFORM A-RELATED"/>
    <property type="match status" value="1"/>
</dbReference>
<evidence type="ECO:0000256" key="8">
    <source>
        <dbReference type="SAM" id="SignalP"/>
    </source>
</evidence>
<keyword evidence="4 7" id="KW-0064">Aspartyl protease</keyword>
<dbReference type="Pfam" id="PF00026">
    <property type="entry name" value="Asp"/>
    <property type="match status" value="1"/>
</dbReference>
<feature type="chain" id="PRO_5035263793" evidence="8">
    <location>
        <begin position="18"/>
        <end position="534"/>
    </location>
</feature>
<evidence type="ECO:0000313" key="11">
    <source>
        <dbReference type="Proteomes" id="UP000019375"/>
    </source>
</evidence>
<dbReference type="GO" id="GO:0071944">
    <property type="term" value="C:cell periphery"/>
    <property type="evidence" value="ECO:0007669"/>
    <property type="project" value="UniProtKB-ARBA"/>
</dbReference>
<evidence type="ECO:0000313" key="10">
    <source>
        <dbReference type="EMBL" id="CDF88116.1"/>
    </source>
</evidence>
<evidence type="ECO:0000256" key="3">
    <source>
        <dbReference type="ARBA" id="ARBA00022729"/>
    </source>
</evidence>
<reference evidence="11" key="1">
    <citation type="journal article" date="2013" name="Genome Announc.">
        <title>Genome sequence of the food spoilage yeast Zygosaccharomyces bailii CLIB 213(T).</title>
        <authorList>
            <person name="Galeote V."/>
            <person name="Bigey F."/>
            <person name="Devillers H."/>
            <person name="Neuveglise C."/>
            <person name="Dequin S."/>
        </authorList>
    </citation>
    <scope>NUCLEOTIDE SEQUENCE [LARGE SCALE GENOMIC DNA]</scope>
    <source>
        <strain evidence="11">CLIB 213 / ATCC 58445 / CBS 680 / CCRC 21525 / NBRC 1098 / NCYC 1416 / NRRL Y-2227</strain>
    </source>
</reference>
<keyword evidence="5 7" id="KW-0378">Hydrolase</keyword>
<dbReference type="Gene3D" id="2.40.70.10">
    <property type="entry name" value="Acid Proteases"/>
    <property type="match status" value="2"/>
</dbReference>
<organism evidence="10 11">
    <name type="scientific">Zygosaccharomyces bailii (strain CLIB 213 / ATCC 58445 / CBS 680 / BCRC 21525 / NBRC 1098 / NCYC 1416 / NRRL Y-2227)</name>
    <dbReference type="NCBI Taxonomy" id="1333698"/>
    <lineage>
        <taxon>Eukaryota</taxon>
        <taxon>Fungi</taxon>
        <taxon>Dikarya</taxon>
        <taxon>Ascomycota</taxon>
        <taxon>Saccharomycotina</taxon>
        <taxon>Saccharomycetes</taxon>
        <taxon>Saccharomycetales</taxon>
        <taxon>Saccharomycetaceae</taxon>
        <taxon>Zygosaccharomyces</taxon>
    </lineage>
</organism>
<name>A0A8J2X5Z3_ZYGB2</name>
<dbReference type="Proteomes" id="UP000019375">
    <property type="component" value="Unassembled WGS sequence"/>
</dbReference>
<dbReference type="PANTHER" id="PTHR47966:SF65">
    <property type="entry name" value="ASPARTIC-TYPE ENDOPEPTIDASE"/>
    <property type="match status" value="1"/>
</dbReference>
<keyword evidence="2 7" id="KW-0645">Protease</keyword>
<evidence type="ECO:0000259" key="9">
    <source>
        <dbReference type="PROSITE" id="PS51767"/>
    </source>
</evidence>
<evidence type="ECO:0000256" key="5">
    <source>
        <dbReference type="ARBA" id="ARBA00022801"/>
    </source>
</evidence>
<comment type="similarity">
    <text evidence="1 7">Belongs to the peptidase A1 family.</text>
</comment>
<dbReference type="InterPro" id="IPR033876">
    <property type="entry name" value="SAP-like"/>
</dbReference>